<dbReference type="EMBL" id="LR797474">
    <property type="protein sequence ID" value="CAB4218916.1"/>
    <property type="molecule type" value="Genomic_DNA"/>
</dbReference>
<accession>A0A6J5SV85</accession>
<gene>
    <name evidence="1" type="ORF">UFOVP1604_54</name>
</gene>
<sequence length="121" mass="13324">MSNKILNFKDFKTGGKLSDPKTATSVKAAESVKKEKSIDQVKRADLTHPKITVPDYSKTVKNPVMEGVVEDNHVKIDDLKIQLSKLSQTDAGYLQKKRDIDAQIATLTKAIEDATKLAAVK</sequence>
<protein>
    <submittedName>
        <fullName evidence="1">Uncharacterized protein</fullName>
    </submittedName>
</protein>
<name>A0A6J5SV85_9CAUD</name>
<reference evidence="1" key="1">
    <citation type="submission" date="2020-05" db="EMBL/GenBank/DDBJ databases">
        <authorList>
            <person name="Chiriac C."/>
            <person name="Salcher M."/>
            <person name="Ghai R."/>
            <person name="Kavagutti S V."/>
        </authorList>
    </citation>
    <scope>NUCLEOTIDE SEQUENCE</scope>
</reference>
<proteinExistence type="predicted"/>
<organism evidence="1">
    <name type="scientific">uncultured Caudovirales phage</name>
    <dbReference type="NCBI Taxonomy" id="2100421"/>
    <lineage>
        <taxon>Viruses</taxon>
        <taxon>Duplodnaviria</taxon>
        <taxon>Heunggongvirae</taxon>
        <taxon>Uroviricota</taxon>
        <taxon>Caudoviricetes</taxon>
        <taxon>Peduoviridae</taxon>
        <taxon>Maltschvirus</taxon>
        <taxon>Maltschvirus maltsch</taxon>
    </lineage>
</organism>
<evidence type="ECO:0000313" key="1">
    <source>
        <dbReference type="EMBL" id="CAB4218916.1"/>
    </source>
</evidence>